<dbReference type="EMBL" id="ML977140">
    <property type="protein sequence ID" value="KAF1991172.1"/>
    <property type="molecule type" value="Genomic_DNA"/>
</dbReference>
<proteinExistence type="predicted"/>
<protein>
    <submittedName>
        <fullName evidence="2">Uncharacterized protein</fullName>
    </submittedName>
</protein>
<name>A0A6G1HDP5_9PEZI</name>
<evidence type="ECO:0000313" key="2">
    <source>
        <dbReference type="EMBL" id="KAF1991172.1"/>
    </source>
</evidence>
<evidence type="ECO:0000256" key="1">
    <source>
        <dbReference type="SAM" id="MobiDB-lite"/>
    </source>
</evidence>
<accession>A0A6G1HDP5</accession>
<feature type="region of interest" description="Disordered" evidence="1">
    <location>
        <begin position="1"/>
        <end position="29"/>
    </location>
</feature>
<feature type="region of interest" description="Disordered" evidence="1">
    <location>
        <begin position="69"/>
        <end position="90"/>
    </location>
</feature>
<gene>
    <name evidence="2" type="ORF">K402DRAFT_400642</name>
</gene>
<organism evidence="2 3">
    <name type="scientific">Aulographum hederae CBS 113979</name>
    <dbReference type="NCBI Taxonomy" id="1176131"/>
    <lineage>
        <taxon>Eukaryota</taxon>
        <taxon>Fungi</taxon>
        <taxon>Dikarya</taxon>
        <taxon>Ascomycota</taxon>
        <taxon>Pezizomycotina</taxon>
        <taxon>Dothideomycetes</taxon>
        <taxon>Pleosporomycetidae</taxon>
        <taxon>Aulographales</taxon>
        <taxon>Aulographaceae</taxon>
    </lineage>
</organism>
<dbReference type="Proteomes" id="UP000800041">
    <property type="component" value="Unassembled WGS sequence"/>
</dbReference>
<dbReference type="AlphaFoldDB" id="A0A6G1HDP5"/>
<keyword evidence="3" id="KW-1185">Reference proteome</keyword>
<reference evidence="2" key="1">
    <citation type="journal article" date="2020" name="Stud. Mycol.">
        <title>101 Dothideomycetes genomes: a test case for predicting lifestyles and emergence of pathogens.</title>
        <authorList>
            <person name="Haridas S."/>
            <person name="Albert R."/>
            <person name="Binder M."/>
            <person name="Bloem J."/>
            <person name="Labutti K."/>
            <person name="Salamov A."/>
            <person name="Andreopoulos B."/>
            <person name="Baker S."/>
            <person name="Barry K."/>
            <person name="Bills G."/>
            <person name="Bluhm B."/>
            <person name="Cannon C."/>
            <person name="Castanera R."/>
            <person name="Culley D."/>
            <person name="Daum C."/>
            <person name="Ezra D."/>
            <person name="Gonzalez J."/>
            <person name="Henrissat B."/>
            <person name="Kuo A."/>
            <person name="Liang C."/>
            <person name="Lipzen A."/>
            <person name="Lutzoni F."/>
            <person name="Magnuson J."/>
            <person name="Mondo S."/>
            <person name="Nolan M."/>
            <person name="Ohm R."/>
            <person name="Pangilinan J."/>
            <person name="Park H.-J."/>
            <person name="Ramirez L."/>
            <person name="Alfaro M."/>
            <person name="Sun H."/>
            <person name="Tritt A."/>
            <person name="Yoshinaga Y."/>
            <person name="Zwiers L.-H."/>
            <person name="Turgeon B."/>
            <person name="Goodwin S."/>
            <person name="Spatafora J."/>
            <person name="Crous P."/>
            <person name="Grigoriev I."/>
        </authorList>
    </citation>
    <scope>NUCLEOTIDE SEQUENCE</scope>
    <source>
        <strain evidence="2">CBS 113979</strain>
    </source>
</reference>
<sequence>MLVISSCSRSAAPWDSSPGTFAQSPAKRRPSRLSKAIRLALQTAAIPRIPDLQQLQGVAHIDLMHTVVDARRPTNDPEGPPSQPSDDLVAQKADHVHTRLQVAVVTSVISPQFSHPRRLRFKPFASQHHSISTSVSLQVATPYLHMSQCPGG</sequence>
<evidence type="ECO:0000313" key="3">
    <source>
        <dbReference type="Proteomes" id="UP000800041"/>
    </source>
</evidence>